<dbReference type="Gene3D" id="1.10.10.10">
    <property type="entry name" value="Winged helix-like DNA-binding domain superfamily/Winged helix DNA-binding domain"/>
    <property type="match status" value="1"/>
</dbReference>
<name>A0ABS4EVV5_9HYPH</name>
<proteinExistence type="predicted"/>
<dbReference type="RefSeq" id="WP_209857018.1">
    <property type="nucleotide sequence ID" value="NZ_JAGGJV010000013.1"/>
</dbReference>
<sequence length="411" mass="43741">MAKDEETLETALTNTGDILSLIATRAATSRSAILDASGLSRVTVTQRLNALLASGLVRETERTLPSGGRPTRVLAINESAGFMLVANIGETHVHLAAMDMEPAIIVQSTIPFGASDGAAVTLSQIANAFDALAAKTRESHGFLLGVSLSLPTPVDFKRGRVVGPSVLHGWDEFDIIAWLGARYEAPIYVENDVNLMTIYEHRHNFPDVEDMFFIKAGTGIGSGIVTGGRIFRGAQGAAGDIGHIQFSSDEPPLCRCGKLGCVEARAGGWAIARDLSKRGFAAESARDVIDLVDNQKPEAIMLLREAGRTIGEVASDVVSILNPSLIVVGGTLAKAGDFLLSGIRELVYQRCLPLATRELQIVLADPQKDSALFGAAHLVLDDVFSPRKVVGLITRFAAGHQEQTPRQKIAG</sequence>
<dbReference type="InterPro" id="IPR036388">
    <property type="entry name" value="WH-like_DNA-bd_sf"/>
</dbReference>
<protein>
    <submittedName>
        <fullName evidence="1">NBD/HSP70 family sugar kinase</fullName>
    </submittedName>
</protein>
<dbReference type="Pfam" id="PF00480">
    <property type="entry name" value="ROK"/>
    <property type="match status" value="1"/>
</dbReference>
<keyword evidence="2" id="KW-1185">Reference proteome</keyword>
<dbReference type="PANTHER" id="PTHR18964">
    <property type="entry name" value="ROK (REPRESSOR, ORF, KINASE) FAMILY"/>
    <property type="match status" value="1"/>
</dbReference>
<dbReference type="SUPFAM" id="SSF53067">
    <property type="entry name" value="Actin-like ATPase domain"/>
    <property type="match status" value="1"/>
</dbReference>
<gene>
    <name evidence="1" type="ORF">J2Z75_005624</name>
</gene>
<organism evidence="1 2">
    <name type="scientific">Rhizobium herbae</name>
    <dbReference type="NCBI Taxonomy" id="508661"/>
    <lineage>
        <taxon>Bacteria</taxon>
        <taxon>Pseudomonadati</taxon>
        <taxon>Pseudomonadota</taxon>
        <taxon>Alphaproteobacteria</taxon>
        <taxon>Hyphomicrobiales</taxon>
        <taxon>Rhizobiaceae</taxon>
        <taxon>Rhizobium/Agrobacterium group</taxon>
        <taxon>Rhizobium</taxon>
    </lineage>
</organism>
<comment type="caution">
    <text evidence="1">The sequence shown here is derived from an EMBL/GenBank/DDBJ whole genome shotgun (WGS) entry which is preliminary data.</text>
</comment>
<reference evidence="1 2" key="1">
    <citation type="submission" date="2021-03" db="EMBL/GenBank/DDBJ databases">
        <title>Genomic Encyclopedia of Type Strains, Phase IV (KMG-IV): sequencing the most valuable type-strain genomes for metagenomic binning, comparative biology and taxonomic classification.</title>
        <authorList>
            <person name="Goeker M."/>
        </authorList>
    </citation>
    <scope>NUCLEOTIDE SEQUENCE [LARGE SCALE GENOMIC DNA]</scope>
    <source>
        <strain evidence="1 2">DSM 26427</strain>
    </source>
</reference>
<dbReference type="EMBL" id="JAGGJV010000013">
    <property type="protein sequence ID" value="MBP1862093.1"/>
    <property type="molecule type" value="Genomic_DNA"/>
</dbReference>
<dbReference type="InterPro" id="IPR000600">
    <property type="entry name" value="ROK"/>
</dbReference>
<dbReference type="InterPro" id="IPR036390">
    <property type="entry name" value="WH_DNA-bd_sf"/>
</dbReference>
<evidence type="ECO:0000313" key="1">
    <source>
        <dbReference type="EMBL" id="MBP1862093.1"/>
    </source>
</evidence>
<dbReference type="Proteomes" id="UP000823786">
    <property type="component" value="Unassembled WGS sequence"/>
</dbReference>
<dbReference type="Gene3D" id="3.30.420.40">
    <property type="match status" value="2"/>
</dbReference>
<accession>A0ABS4EVV5</accession>
<keyword evidence="1" id="KW-0808">Transferase</keyword>
<dbReference type="SUPFAM" id="SSF46785">
    <property type="entry name" value="Winged helix' DNA-binding domain"/>
    <property type="match status" value="1"/>
</dbReference>
<evidence type="ECO:0000313" key="2">
    <source>
        <dbReference type="Proteomes" id="UP000823786"/>
    </source>
</evidence>
<dbReference type="GO" id="GO:0016301">
    <property type="term" value="F:kinase activity"/>
    <property type="evidence" value="ECO:0007669"/>
    <property type="project" value="UniProtKB-KW"/>
</dbReference>
<dbReference type="InterPro" id="IPR043129">
    <property type="entry name" value="ATPase_NBD"/>
</dbReference>
<keyword evidence="1" id="KW-0418">Kinase</keyword>
<dbReference type="PANTHER" id="PTHR18964:SF173">
    <property type="entry name" value="GLUCOKINASE"/>
    <property type="match status" value="1"/>
</dbReference>